<comment type="function">
    <text evidence="6">Phosphodiesterase responsible for the U6 snRNA 3' end processing. Acts as an exoribonuclease (RNase) responsible for trimming the poly(U) tract of the last nucleotides in the pre-U6 snRNA molecule, leading to the formation of mature U6 snRNA.</text>
</comment>
<dbReference type="GO" id="GO:0034477">
    <property type="term" value="P:U6 snRNA 3'-end processing"/>
    <property type="evidence" value="ECO:0007669"/>
    <property type="project" value="UniProtKB-UniRule"/>
</dbReference>
<evidence type="ECO:0000256" key="6">
    <source>
        <dbReference type="HAMAP-Rule" id="MF_03040"/>
    </source>
</evidence>
<keyword evidence="2 6" id="KW-0378">Hydrolase</keyword>
<keyword evidence="9" id="KW-1185">Reference proteome</keyword>
<protein>
    <recommendedName>
        <fullName evidence="6">U6 snRNA phosphodiesterase</fullName>
        <ecNumber evidence="6">3.1.4.-</ecNumber>
    </recommendedName>
</protein>
<name>A0A9P0JZI0_ACAOB</name>
<dbReference type="InterPro" id="IPR027521">
    <property type="entry name" value="Usb1"/>
</dbReference>
<dbReference type="OrthoDB" id="6359816at2759"/>
<dbReference type="EMBL" id="CAKOFQ010006713">
    <property type="protein sequence ID" value="CAH1964289.1"/>
    <property type="molecule type" value="Genomic_DNA"/>
</dbReference>
<dbReference type="Proteomes" id="UP001152888">
    <property type="component" value="Unassembled WGS sequence"/>
</dbReference>
<sequence>MLKNKGALGLVVEYGSDTSDDDVPGPRVSTKRTHKSDDELSDSERHYNKKDKMLPVPQVFRELSSDQHTDDPALHDDRIRSFAHVRGNWASYAYIPFENIDGVVDLVECIINKLAGKIPLKQTDDFHISLSKTVILKYHWIPTFVESIKSRIELSRKFLVIFDGLKIYCNEERTRTFIGLQIGSGYDSLLRIVEIVDKCLEEFSLATFYKDPSFHMSIAWCVGDFENELKSILPELNQKFSELTEAYTQEYWYIFVQSIYFKTGNKLFQFNLT</sequence>
<evidence type="ECO:0000256" key="1">
    <source>
        <dbReference type="ARBA" id="ARBA00022722"/>
    </source>
</evidence>
<evidence type="ECO:0000256" key="2">
    <source>
        <dbReference type="ARBA" id="ARBA00022801"/>
    </source>
</evidence>
<dbReference type="EC" id="3.1.4.-" evidence="6"/>
<comment type="similarity">
    <text evidence="6">Belongs to the 2H phosphoesterase superfamily. USB1 family.</text>
</comment>
<dbReference type="PANTHER" id="PTHR13522:SF3">
    <property type="entry name" value="U6 SNRNA PHOSPHODIESTERASE 1"/>
    <property type="match status" value="1"/>
</dbReference>
<dbReference type="PANTHER" id="PTHR13522">
    <property type="entry name" value="U6 SNRNA PHOSPHODIESTERASE 1"/>
    <property type="match status" value="1"/>
</dbReference>
<evidence type="ECO:0000256" key="4">
    <source>
        <dbReference type="ARBA" id="ARBA00023242"/>
    </source>
</evidence>
<feature type="active site" description="Proton donor/acceptor" evidence="6">
    <location>
        <position position="127"/>
    </location>
</feature>
<comment type="catalytic activity">
    <reaction evidence="5">
        <text>a 3'-end uridylyl-uridine-RNA = a 3'-end 2',3'-cyclophospho-uridine-RNA + uridine</text>
        <dbReference type="Rhea" id="RHEA:46052"/>
        <dbReference type="Rhea" id="RHEA-COMP:17384"/>
        <dbReference type="Rhea" id="RHEA-COMP:17385"/>
        <dbReference type="ChEBI" id="CHEBI:16704"/>
        <dbReference type="ChEBI" id="CHEBI:85643"/>
        <dbReference type="ChEBI" id="CHEBI:85644"/>
    </reaction>
    <physiologicalReaction direction="left-to-right" evidence="5">
        <dbReference type="Rhea" id="RHEA:46053"/>
    </physiologicalReaction>
</comment>
<keyword evidence="1 6" id="KW-0540">Nuclease</keyword>
<dbReference type="GO" id="GO:0016829">
    <property type="term" value="F:lyase activity"/>
    <property type="evidence" value="ECO:0007669"/>
    <property type="project" value="UniProtKB-KW"/>
</dbReference>
<comment type="caution">
    <text evidence="8">The sequence shown here is derived from an EMBL/GenBank/DDBJ whole genome shotgun (WGS) entry which is preliminary data.</text>
</comment>
<comment type="subcellular location">
    <subcellularLocation>
        <location evidence="6">Nucleus</location>
    </subcellularLocation>
</comment>
<keyword evidence="3" id="KW-0456">Lyase</keyword>
<evidence type="ECO:0000256" key="5">
    <source>
        <dbReference type="ARBA" id="ARBA00029300"/>
    </source>
</evidence>
<feature type="region of interest" description="Disordered" evidence="7">
    <location>
        <begin position="13"/>
        <end position="48"/>
    </location>
</feature>
<organism evidence="8 9">
    <name type="scientific">Acanthoscelides obtectus</name>
    <name type="common">Bean weevil</name>
    <name type="synonym">Bruchus obtectus</name>
    <dbReference type="NCBI Taxonomy" id="200917"/>
    <lineage>
        <taxon>Eukaryota</taxon>
        <taxon>Metazoa</taxon>
        <taxon>Ecdysozoa</taxon>
        <taxon>Arthropoda</taxon>
        <taxon>Hexapoda</taxon>
        <taxon>Insecta</taxon>
        <taxon>Pterygota</taxon>
        <taxon>Neoptera</taxon>
        <taxon>Endopterygota</taxon>
        <taxon>Coleoptera</taxon>
        <taxon>Polyphaga</taxon>
        <taxon>Cucujiformia</taxon>
        <taxon>Chrysomeloidea</taxon>
        <taxon>Chrysomelidae</taxon>
        <taxon>Bruchinae</taxon>
        <taxon>Bruchini</taxon>
        <taxon>Acanthoscelides</taxon>
    </lineage>
</organism>
<dbReference type="FunFam" id="3.90.1140.10:FF:000002">
    <property type="entry name" value="U6 snRNA phosphodiesterase"/>
    <property type="match status" value="1"/>
</dbReference>
<dbReference type="HAMAP" id="MF_03040">
    <property type="entry name" value="USB1"/>
    <property type="match status" value="1"/>
</dbReference>
<dbReference type="GO" id="GO:0005634">
    <property type="term" value="C:nucleus"/>
    <property type="evidence" value="ECO:0007669"/>
    <property type="project" value="UniProtKB-SubCell"/>
</dbReference>
<reference evidence="8" key="1">
    <citation type="submission" date="2022-03" db="EMBL/GenBank/DDBJ databases">
        <authorList>
            <person name="Sayadi A."/>
        </authorList>
    </citation>
    <scope>NUCLEOTIDE SEQUENCE</scope>
</reference>
<dbReference type="Gene3D" id="3.90.1140.10">
    <property type="entry name" value="Cyclic phosphodiesterase"/>
    <property type="match status" value="1"/>
</dbReference>
<evidence type="ECO:0000313" key="8">
    <source>
        <dbReference type="EMBL" id="CAH1964289.1"/>
    </source>
</evidence>
<dbReference type="GO" id="GO:1990838">
    <property type="term" value="F:poly(U)-specific exoribonuclease activity, producing 3' uridine cyclic phosphate ends"/>
    <property type="evidence" value="ECO:0007669"/>
    <property type="project" value="UniProtKB-UniRule"/>
</dbReference>
<proteinExistence type="inferred from homology"/>
<keyword evidence="4 6" id="KW-0539">Nucleus</keyword>
<dbReference type="AlphaFoldDB" id="A0A9P0JZI0"/>
<evidence type="ECO:0000256" key="7">
    <source>
        <dbReference type="SAM" id="MobiDB-lite"/>
    </source>
</evidence>
<evidence type="ECO:0000256" key="3">
    <source>
        <dbReference type="ARBA" id="ARBA00023239"/>
    </source>
</evidence>
<dbReference type="Pfam" id="PF09749">
    <property type="entry name" value="HVSL"/>
    <property type="match status" value="1"/>
</dbReference>
<gene>
    <name evidence="8" type="ORF">ACAOBT_LOCUS5717</name>
</gene>
<accession>A0A9P0JZI0</accession>
<evidence type="ECO:0000313" key="9">
    <source>
        <dbReference type="Proteomes" id="UP001152888"/>
    </source>
</evidence>
<feature type="compositionally biased region" description="Basic and acidic residues" evidence="7">
    <location>
        <begin position="35"/>
        <end position="48"/>
    </location>
</feature>
<feature type="active site" description="Proton donor/acceptor" evidence="6">
    <location>
        <position position="215"/>
    </location>
</feature>